<accession>A0A2D0ANK7</accession>
<keyword evidence="1" id="KW-0175">Coiled coil</keyword>
<reference evidence="3 4" key="1">
    <citation type="submission" date="2017-06" db="EMBL/GenBank/DDBJ databases">
        <authorList>
            <person name="Kim H.J."/>
            <person name="Triplett B.A."/>
        </authorList>
    </citation>
    <scope>NUCLEOTIDE SEQUENCE [LARGE SCALE GENOMIC DNA]</scope>
    <source>
        <strain evidence="3 4">S18795</strain>
    </source>
</reference>
<evidence type="ECO:0000313" key="4">
    <source>
        <dbReference type="Proteomes" id="UP000197904"/>
    </source>
</evidence>
<dbReference type="Proteomes" id="UP000197904">
    <property type="component" value="Unassembled WGS sequence"/>
</dbReference>
<evidence type="ECO:0000256" key="1">
    <source>
        <dbReference type="SAM" id="Coils"/>
    </source>
</evidence>
<dbReference type="RefSeq" id="WP_049467120.1">
    <property type="nucleotide sequence ID" value="NZ_AP024684.1"/>
</dbReference>
<evidence type="ECO:0000313" key="2">
    <source>
        <dbReference type="EMBL" id="BCX44147.1"/>
    </source>
</evidence>
<feature type="coiled-coil region" evidence="1">
    <location>
        <begin position="350"/>
        <end position="380"/>
    </location>
</feature>
<evidence type="ECO:0000313" key="5">
    <source>
        <dbReference type="Proteomes" id="UP000825066"/>
    </source>
</evidence>
<name>A0A2D0ANK7_9GAMM</name>
<protein>
    <submittedName>
        <fullName evidence="3">Cell surface protein</fullName>
    </submittedName>
</protein>
<dbReference type="Proteomes" id="UP000825066">
    <property type="component" value="Chromosome"/>
</dbReference>
<gene>
    <name evidence="3" type="ORF">CEE55_21610</name>
    <name evidence="2" type="ORF">STNY_R23460</name>
</gene>
<proteinExistence type="predicted"/>
<organism evidence="3 4">
    <name type="scientific">Stenotrophomonas pavanii</name>
    <dbReference type="NCBI Taxonomy" id="487698"/>
    <lineage>
        <taxon>Bacteria</taxon>
        <taxon>Pseudomonadati</taxon>
        <taxon>Pseudomonadota</taxon>
        <taxon>Gammaproteobacteria</taxon>
        <taxon>Lysobacterales</taxon>
        <taxon>Lysobacteraceae</taxon>
        <taxon>Stenotrophomonas</taxon>
    </lineage>
</organism>
<reference evidence="2 5" key="2">
    <citation type="submission" date="2021-05" db="EMBL/GenBank/DDBJ databases">
        <title>Complete Genome Sequence of Stenotrophomonas pavanii strain Y.</title>
        <authorList>
            <person name="Dohra H."/>
            <person name="Mohad Din A.R.J."/>
            <person name="Suzuki K."/>
            <person name="Fatma A."/>
            <person name="Honjyo M."/>
            <person name="Nishimura T."/>
            <person name="Moriuch R."/>
            <person name="Masuda K."/>
            <person name="Minoura A."/>
            <person name="Tashiro Y."/>
            <person name="Futamata H."/>
        </authorList>
    </citation>
    <scope>NUCLEOTIDE SEQUENCE [LARGE SCALE GENOMIC DNA]</scope>
    <source>
        <strain evidence="2">Berkeley</strain>
        <strain evidence="5">Y</strain>
    </source>
</reference>
<dbReference type="EMBL" id="AP024684">
    <property type="protein sequence ID" value="BCX44147.1"/>
    <property type="molecule type" value="Genomic_DNA"/>
</dbReference>
<evidence type="ECO:0000313" key="3">
    <source>
        <dbReference type="EMBL" id="OWR26567.1"/>
    </source>
</evidence>
<dbReference type="EMBL" id="NIXP01000153">
    <property type="protein sequence ID" value="OWR26567.1"/>
    <property type="molecule type" value="Genomic_DNA"/>
</dbReference>
<keyword evidence="5" id="KW-1185">Reference proteome</keyword>
<sequence>MPENTLLATPAASAPIKYLDRAMATLRSLGLAAPQDNNAPAIALVSQLSSLDQGRVVAIARVLQQSGHFNAVMRDEISSAKVSDRYTEIIRAFDSIRDDASAMVEQVRDGRIDMGERLQNLWMKVTRGDIPSRFEKIRRTFLEVSRDSAEQLQRESRVLEMYGDFRLSIKDAEIQAHELLKLQEQALADAREALKQAQERVESADPGADAADTGRLVMARDEALRTQQAEESRYQLAKDLAENLQVNYATSEAIMLRVHQSHEVKRRVNERSVVFFSTNETSFTALNLAFTTQMGLHESTQALNAMTEGTSKGLDAVANIGDDVLHEGLKAGYGATIGVDSVRKLVDAVVRFQETSLQEIEQLRNQATRDSAEIAEYVEQGKQRFAALLQAPPSPEPR</sequence>
<dbReference type="AlphaFoldDB" id="A0A2D0ANK7"/>